<proteinExistence type="predicted"/>
<comment type="caution">
    <text evidence="1">The sequence shown here is derived from an EMBL/GenBank/DDBJ whole genome shotgun (WGS) entry which is preliminary data.</text>
</comment>
<dbReference type="EMBL" id="AKHW03000563">
    <property type="protein sequence ID" value="KYO45564.1"/>
    <property type="molecule type" value="Genomic_DNA"/>
</dbReference>
<dbReference type="Proteomes" id="UP000050525">
    <property type="component" value="Unassembled WGS sequence"/>
</dbReference>
<keyword evidence="2" id="KW-1185">Reference proteome</keyword>
<gene>
    <name evidence="1" type="ORF">Y1Q_0015203</name>
</gene>
<organism evidence="1 2">
    <name type="scientific">Alligator mississippiensis</name>
    <name type="common">American alligator</name>
    <dbReference type="NCBI Taxonomy" id="8496"/>
    <lineage>
        <taxon>Eukaryota</taxon>
        <taxon>Metazoa</taxon>
        <taxon>Chordata</taxon>
        <taxon>Craniata</taxon>
        <taxon>Vertebrata</taxon>
        <taxon>Euteleostomi</taxon>
        <taxon>Archelosauria</taxon>
        <taxon>Archosauria</taxon>
        <taxon>Crocodylia</taxon>
        <taxon>Alligatoridae</taxon>
        <taxon>Alligatorinae</taxon>
        <taxon>Alligator</taxon>
    </lineage>
</organism>
<sequence>MGCAMFMLLPEGQDHFICNKYKLVSALEEKIHSLEAGARFPRHSCASAQETGSIAATIYRLRLLSPSREITNQV</sequence>
<evidence type="ECO:0000313" key="1">
    <source>
        <dbReference type="EMBL" id="KYO45564.1"/>
    </source>
</evidence>
<evidence type="ECO:0000313" key="2">
    <source>
        <dbReference type="Proteomes" id="UP000050525"/>
    </source>
</evidence>
<accession>A0A151P956</accession>
<reference evidence="1 2" key="1">
    <citation type="journal article" date="2012" name="Genome Biol.">
        <title>Sequencing three crocodilian genomes to illuminate the evolution of archosaurs and amniotes.</title>
        <authorList>
            <person name="St John J.A."/>
            <person name="Braun E.L."/>
            <person name="Isberg S.R."/>
            <person name="Miles L.G."/>
            <person name="Chong A.Y."/>
            <person name="Gongora J."/>
            <person name="Dalzell P."/>
            <person name="Moran C."/>
            <person name="Bed'hom B."/>
            <person name="Abzhanov A."/>
            <person name="Burgess S.C."/>
            <person name="Cooksey A.M."/>
            <person name="Castoe T.A."/>
            <person name="Crawford N.G."/>
            <person name="Densmore L.D."/>
            <person name="Drew J.C."/>
            <person name="Edwards S.V."/>
            <person name="Faircloth B.C."/>
            <person name="Fujita M.K."/>
            <person name="Greenwold M.J."/>
            <person name="Hoffmann F.G."/>
            <person name="Howard J.M."/>
            <person name="Iguchi T."/>
            <person name="Janes D.E."/>
            <person name="Khan S.Y."/>
            <person name="Kohno S."/>
            <person name="de Koning A.J."/>
            <person name="Lance S.L."/>
            <person name="McCarthy F.M."/>
            <person name="McCormack J.E."/>
            <person name="Merchant M.E."/>
            <person name="Peterson D.G."/>
            <person name="Pollock D.D."/>
            <person name="Pourmand N."/>
            <person name="Raney B.J."/>
            <person name="Roessler K.A."/>
            <person name="Sanford J.R."/>
            <person name="Sawyer R.H."/>
            <person name="Schmidt C.J."/>
            <person name="Triplett E.W."/>
            <person name="Tuberville T.D."/>
            <person name="Venegas-Anaya M."/>
            <person name="Howard J.T."/>
            <person name="Jarvis E.D."/>
            <person name="Guillette L.J.Jr."/>
            <person name="Glenn T.C."/>
            <person name="Green R.E."/>
            <person name="Ray D.A."/>
        </authorList>
    </citation>
    <scope>NUCLEOTIDE SEQUENCE [LARGE SCALE GENOMIC DNA]</scope>
    <source>
        <strain evidence="1">KSC_2009_1</strain>
    </source>
</reference>
<name>A0A151P956_ALLMI</name>
<protein>
    <submittedName>
        <fullName evidence="1">Uncharacterized protein</fullName>
    </submittedName>
</protein>
<dbReference type="AlphaFoldDB" id="A0A151P956"/>